<comment type="similarity">
    <text evidence="1">Belongs to the protein kinase superfamily. ADCK protein kinase family.</text>
</comment>
<sequence>MNVKKSIRHLERYRKIAMALVRNGFGYLVHELGLPDPVSYFRSSEDQEIHVKTIGERVRRLLEELGPTFVKLGQIASTRPDLLPPDVIRELEHLQDHVPPFSYHEAAHIVEDELGERITDLFLEFEKIPMASASIGQVHQAKLKDGTIVAVKVQRPRIAALIETDLDMLAEFAKLAEKRLEWARNYRLSEVISELARSLQAELDYTAEARNGYKFAIQCDRMKDIKVPALYDEYCTRRVLTMEFIAGIKLSEHQRLEERGFDRTALANRFASVIFHQILIEGFFHGDPHPGNVLVLSDGSLALLDFGMVGRLTTEMKQHFAMLVIALRNQSSKGVLRAIGKMGIVPEDVDESKLRADVDDLRDKYYQVPLSKVSMGDAVNDLFTVAFRHRIWIPSELTLLGKTLLTMEGVVTALDPSFSIFDVAEPYGRSLFMDQFNPKKVIKKWIEDIPDYLDLVTEIPLNLKNLSTLLQKGKVRVEVTAPELSEFLSKMDRISNKMSFSIVLLSLSIIMVGLIIGSSMGHQATMLWDFPVIEIGLGIATVLVLWLIYAIFKSGRF</sequence>
<dbReference type="Pfam" id="PF03109">
    <property type="entry name" value="ABC1"/>
    <property type="match status" value="1"/>
</dbReference>
<dbReference type="EMBL" id="MSZX01000009">
    <property type="protein sequence ID" value="OPA75280.1"/>
    <property type="molecule type" value="Genomic_DNA"/>
</dbReference>
<dbReference type="InterPro" id="IPR050154">
    <property type="entry name" value="UbiB_kinase"/>
</dbReference>
<gene>
    <name evidence="4" type="ORF">BVG16_22040</name>
</gene>
<organism evidence="4 5">
    <name type="scientific">Paenibacillus selenitireducens</name>
    <dbReference type="NCBI Taxonomy" id="1324314"/>
    <lineage>
        <taxon>Bacteria</taxon>
        <taxon>Bacillati</taxon>
        <taxon>Bacillota</taxon>
        <taxon>Bacilli</taxon>
        <taxon>Bacillales</taxon>
        <taxon>Paenibacillaceae</taxon>
        <taxon>Paenibacillus</taxon>
    </lineage>
</organism>
<dbReference type="PANTHER" id="PTHR10566">
    <property type="entry name" value="CHAPERONE-ACTIVITY OF BC1 COMPLEX CABC1 -RELATED"/>
    <property type="match status" value="1"/>
</dbReference>
<dbReference type="OrthoDB" id="9795390at2"/>
<dbReference type="STRING" id="1324314.BVG16_22040"/>
<dbReference type="PANTHER" id="PTHR10566:SF113">
    <property type="entry name" value="PROTEIN ACTIVITY OF BC1 COMPLEX KINASE 7, CHLOROPLASTIC"/>
    <property type="match status" value="1"/>
</dbReference>
<dbReference type="Gene3D" id="1.10.510.10">
    <property type="entry name" value="Transferase(Phosphotransferase) domain 1"/>
    <property type="match status" value="1"/>
</dbReference>
<keyword evidence="2" id="KW-1133">Transmembrane helix</keyword>
<keyword evidence="2" id="KW-0812">Transmembrane</keyword>
<evidence type="ECO:0000313" key="4">
    <source>
        <dbReference type="EMBL" id="OPA75280.1"/>
    </source>
</evidence>
<keyword evidence="5" id="KW-1185">Reference proteome</keyword>
<dbReference type="SUPFAM" id="SSF56112">
    <property type="entry name" value="Protein kinase-like (PK-like)"/>
    <property type="match status" value="1"/>
</dbReference>
<reference evidence="4 5" key="1">
    <citation type="submission" date="2017-01" db="EMBL/GenBank/DDBJ databases">
        <title>Genome analysis of Paenibacillus selenitrireducens ES3-24.</title>
        <authorList>
            <person name="Xu D."/>
            <person name="Yao R."/>
            <person name="Zheng S."/>
        </authorList>
    </citation>
    <scope>NUCLEOTIDE SEQUENCE [LARGE SCALE GENOMIC DNA]</scope>
    <source>
        <strain evidence="4 5">ES3-24</strain>
    </source>
</reference>
<accession>A0A1T2X612</accession>
<evidence type="ECO:0000313" key="5">
    <source>
        <dbReference type="Proteomes" id="UP000190188"/>
    </source>
</evidence>
<keyword evidence="2" id="KW-0472">Membrane</keyword>
<dbReference type="AlphaFoldDB" id="A0A1T2X612"/>
<protein>
    <submittedName>
        <fullName evidence="4">ABC transporter</fullName>
    </submittedName>
</protein>
<dbReference type="CDD" id="cd05121">
    <property type="entry name" value="ABC1_ADCK3-like"/>
    <property type="match status" value="1"/>
</dbReference>
<evidence type="ECO:0000256" key="1">
    <source>
        <dbReference type="ARBA" id="ARBA00009670"/>
    </source>
</evidence>
<feature type="domain" description="ABC1 atypical kinase-like" evidence="3">
    <location>
        <begin position="94"/>
        <end position="337"/>
    </location>
</feature>
<name>A0A1T2X612_9BACL</name>
<dbReference type="Proteomes" id="UP000190188">
    <property type="component" value="Unassembled WGS sequence"/>
</dbReference>
<evidence type="ECO:0000256" key="2">
    <source>
        <dbReference type="SAM" id="Phobius"/>
    </source>
</evidence>
<feature type="transmembrane region" description="Helical" evidence="2">
    <location>
        <begin position="532"/>
        <end position="552"/>
    </location>
</feature>
<evidence type="ECO:0000259" key="3">
    <source>
        <dbReference type="Pfam" id="PF03109"/>
    </source>
</evidence>
<comment type="caution">
    <text evidence="4">The sequence shown here is derived from an EMBL/GenBank/DDBJ whole genome shotgun (WGS) entry which is preliminary data.</text>
</comment>
<dbReference type="InterPro" id="IPR004147">
    <property type="entry name" value="ABC1_dom"/>
</dbReference>
<dbReference type="RefSeq" id="WP_078501352.1">
    <property type="nucleotide sequence ID" value="NZ_MSZX01000009.1"/>
</dbReference>
<feature type="transmembrane region" description="Helical" evidence="2">
    <location>
        <begin position="500"/>
        <end position="520"/>
    </location>
</feature>
<dbReference type="InterPro" id="IPR011009">
    <property type="entry name" value="Kinase-like_dom_sf"/>
</dbReference>
<proteinExistence type="inferred from homology"/>